<evidence type="ECO:0000256" key="11">
    <source>
        <dbReference type="HAMAP-Rule" id="MF_00047"/>
    </source>
</evidence>
<feature type="binding site" evidence="13">
    <location>
        <position position="280"/>
    </location>
    <ligand>
        <name>Mg(2+)</name>
        <dbReference type="ChEBI" id="CHEBI:18420"/>
        <label>2</label>
    </ligand>
</feature>
<dbReference type="Proteomes" id="UP000218689">
    <property type="component" value="Unassembled WGS sequence"/>
</dbReference>
<feature type="domain" description="ATP-grasp" evidence="15">
    <location>
        <begin position="118"/>
        <end position="311"/>
    </location>
</feature>
<keyword evidence="4 11" id="KW-0436">Ligase</keyword>
<evidence type="ECO:0000256" key="1">
    <source>
        <dbReference type="ARBA" id="ARBA00004496"/>
    </source>
</evidence>
<dbReference type="PANTHER" id="PTHR23132:SF23">
    <property type="entry name" value="D-ALANINE--D-ALANINE LIGASE B"/>
    <property type="match status" value="1"/>
</dbReference>
<organism evidence="16 17">
    <name type="scientific">Pseudolactococcus reticulitermitis</name>
    <dbReference type="NCBI Taxonomy" id="2025039"/>
    <lineage>
        <taxon>Bacteria</taxon>
        <taxon>Bacillati</taxon>
        <taxon>Bacillota</taxon>
        <taxon>Bacilli</taxon>
        <taxon>Lactobacillales</taxon>
        <taxon>Streptococcaceae</taxon>
        <taxon>Pseudolactococcus</taxon>
    </lineage>
</organism>
<feature type="active site" evidence="12">
    <location>
        <position position="164"/>
    </location>
</feature>
<evidence type="ECO:0000256" key="2">
    <source>
        <dbReference type="ARBA" id="ARBA00010871"/>
    </source>
</evidence>
<dbReference type="HAMAP" id="MF_00047">
    <property type="entry name" value="Dala_Dala_lig"/>
    <property type="match status" value="1"/>
</dbReference>
<keyword evidence="8 11" id="KW-0573">Peptidoglycan synthesis</keyword>
<reference evidence="17" key="1">
    <citation type="submission" date="2017-08" db="EMBL/GenBank/DDBJ databases">
        <title>Draft genome sequence of Lactococcus sp. strain Rs-Y01, isolated from the gut of the lower termite Reticulitermes speratus.</title>
        <authorList>
            <person name="Ohkuma M."/>
            <person name="Yuki M."/>
        </authorList>
    </citation>
    <scope>NUCLEOTIDE SEQUENCE [LARGE SCALE GENOMIC DNA]</scope>
    <source>
        <strain evidence="17">Rs-Y01</strain>
    </source>
</reference>
<dbReference type="InterPro" id="IPR011761">
    <property type="entry name" value="ATP-grasp"/>
</dbReference>
<evidence type="ECO:0000256" key="7">
    <source>
        <dbReference type="ARBA" id="ARBA00022960"/>
    </source>
</evidence>
<evidence type="ECO:0000259" key="15">
    <source>
        <dbReference type="PROSITE" id="PS50975"/>
    </source>
</evidence>
<gene>
    <name evidence="11" type="primary">ddl</name>
    <name evidence="16" type="ORF">RsY01_468</name>
</gene>
<keyword evidence="9 13" id="KW-0464">Manganese</keyword>
<dbReference type="Pfam" id="PF07478">
    <property type="entry name" value="Dala_Dala_lig_C"/>
    <property type="match status" value="1"/>
</dbReference>
<keyword evidence="6 14" id="KW-0067">ATP-binding</keyword>
<keyword evidence="13" id="KW-0479">Metal-binding</keyword>
<evidence type="ECO:0000256" key="14">
    <source>
        <dbReference type="PROSITE-ProRule" id="PRU00409"/>
    </source>
</evidence>
<dbReference type="InterPro" id="IPR016185">
    <property type="entry name" value="PreATP-grasp_dom_sf"/>
</dbReference>
<dbReference type="SUPFAM" id="SSF52440">
    <property type="entry name" value="PreATP-grasp domain"/>
    <property type="match status" value="1"/>
</dbReference>
<comment type="cofactor">
    <cofactor evidence="13">
        <name>Mg(2+)</name>
        <dbReference type="ChEBI" id="CHEBI:18420"/>
    </cofactor>
    <cofactor evidence="13">
        <name>Mn(2+)</name>
        <dbReference type="ChEBI" id="CHEBI:29035"/>
    </cofactor>
    <text evidence="13">Binds 2 magnesium or manganese ions per subunit.</text>
</comment>
<dbReference type="RefSeq" id="WP_094783949.1">
    <property type="nucleotide sequence ID" value="NZ_BEDT01000001.1"/>
</dbReference>
<comment type="pathway">
    <text evidence="11">Cell wall biogenesis; peptidoglycan biosynthesis.</text>
</comment>
<keyword evidence="17" id="KW-1185">Reference proteome</keyword>
<accession>A0A224WX61</accession>
<name>A0A224WX61_9LACT</name>
<dbReference type="GO" id="GO:0008360">
    <property type="term" value="P:regulation of cell shape"/>
    <property type="evidence" value="ECO:0007669"/>
    <property type="project" value="UniProtKB-KW"/>
</dbReference>
<dbReference type="GO" id="GO:0008716">
    <property type="term" value="F:D-alanine-D-alanine ligase activity"/>
    <property type="evidence" value="ECO:0007669"/>
    <property type="project" value="UniProtKB-UniRule"/>
</dbReference>
<dbReference type="GO" id="GO:0009252">
    <property type="term" value="P:peptidoglycan biosynthetic process"/>
    <property type="evidence" value="ECO:0007669"/>
    <property type="project" value="UniProtKB-UniRule"/>
</dbReference>
<dbReference type="InterPro" id="IPR011127">
    <property type="entry name" value="Dala_Dala_lig_N"/>
</dbReference>
<keyword evidence="13" id="KW-0460">Magnesium</keyword>
<keyword evidence="3 11" id="KW-0963">Cytoplasm</keyword>
<evidence type="ECO:0000256" key="6">
    <source>
        <dbReference type="ARBA" id="ARBA00022840"/>
    </source>
</evidence>
<comment type="subcellular location">
    <subcellularLocation>
        <location evidence="1 11">Cytoplasm</location>
    </subcellularLocation>
</comment>
<dbReference type="GO" id="GO:0046872">
    <property type="term" value="F:metal ion binding"/>
    <property type="evidence" value="ECO:0007669"/>
    <property type="project" value="UniProtKB-KW"/>
</dbReference>
<proteinExistence type="inferred from homology"/>
<evidence type="ECO:0000313" key="16">
    <source>
        <dbReference type="EMBL" id="GAX46888.1"/>
    </source>
</evidence>
<feature type="binding site" evidence="13">
    <location>
        <position position="278"/>
    </location>
    <ligand>
        <name>Mg(2+)</name>
        <dbReference type="ChEBI" id="CHEBI:18420"/>
        <label>1</label>
    </ligand>
</feature>
<sequence length="326" mass="36519">MNIIILYGGKSPEREVSQQSAKLIEDSLEKIGHKVISLELIGTYKINNNFDNLYNDYKRNPNFLSDKDYTREISKEVLKLCKLADIVFLATHGGIGEDGRLQALLEVEKILFTGNGFFSTAISMNKSVSKKIVVSNTVKVAKEYDKEIGGDNLPVIIKPNDSGSSIGVKLILEPLELQEIDQKEFLIEEFIRGREFSVGILGDLALPPIEIIVGEGIYDFQKKYVSNVVQEICPANISEKLCNKLMSSAIEVHKKLGFEVYSRIDFIVDDYDEIYFIEANSIPGMTPTSLLPKEAATIGINFLSLCDKIIKLSIEARRNKENNNDN</sequence>
<feature type="active site" evidence="12">
    <location>
        <position position="13"/>
    </location>
</feature>
<dbReference type="GO" id="GO:0005524">
    <property type="term" value="F:ATP binding"/>
    <property type="evidence" value="ECO:0007669"/>
    <property type="project" value="UniProtKB-UniRule"/>
</dbReference>
<dbReference type="GO" id="GO:0071555">
    <property type="term" value="P:cell wall organization"/>
    <property type="evidence" value="ECO:0007669"/>
    <property type="project" value="UniProtKB-KW"/>
</dbReference>
<dbReference type="InterPro" id="IPR005905">
    <property type="entry name" value="D_ala_D_ala"/>
</dbReference>
<dbReference type="PROSITE" id="PS50975">
    <property type="entry name" value="ATP_GRASP"/>
    <property type="match status" value="1"/>
</dbReference>
<evidence type="ECO:0000256" key="13">
    <source>
        <dbReference type="PIRSR" id="PIRSR039102-3"/>
    </source>
</evidence>
<feature type="binding site" evidence="13">
    <location>
        <position position="265"/>
    </location>
    <ligand>
        <name>Mg(2+)</name>
        <dbReference type="ChEBI" id="CHEBI:18420"/>
        <label>1</label>
    </ligand>
</feature>
<comment type="function">
    <text evidence="11">Cell wall formation.</text>
</comment>
<protein>
    <recommendedName>
        <fullName evidence="11">D-alanine--D-alanine ligase</fullName>
        <ecNumber evidence="11">6.3.2.4</ecNumber>
    </recommendedName>
    <alternativeName>
        <fullName evidence="11">D-Ala-D-Ala ligase</fullName>
    </alternativeName>
    <alternativeName>
        <fullName evidence="11">D-alanylalanine synthetase</fullName>
    </alternativeName>
</protein>
<dbReference type="PANTHER" id="PTHR23132">
    <property type="entry name" value="D-ALANINE--D-ALANINE LIGASE"/>
    <property type="match status" value="1"/>
</dbReference>
<keyword evidence="5 14" id="KW-0547">Nucleotide-binding</keyword>
<evidence type="ECO:0000256" key="3">
    <source>
        <dbReference type="ARBA" id="ARBA00022490"/>
    </source>
</evidence>
<dbReference type="Gene3D" id="3.30.470.20">
    <property type="entry name" value="ATP-grasp fold, B domain"/>
    <property type="match status" value="1"/>
</dbReference>
<evidence type="ECO:0000256" key="12">
    <source>
        <dbReference type="PIRSR" id="PIRSR039102-1"/>
    </source>
</evidence>
<feature type="binding site" evidence="13">
    <location>
        <position position="278"/>
    </location>
    <ligand>
        <name>Mg(2+)</name>
        <dbReference type="ChEBI" id="CHEBI:18420"/>
        <label>2</label>
    </ligand>
</feature>
<dbReference type="AlphaFoldDB" id="A0A224WX61"/>
<dbReference type="SUPFAM" id="SSF56059">
    <property type="entry name" value="Glutathione synthetase ATP-binding domain-like"/>
    <property type="match status" value="1"/>
</dbReference>
<dbReference type="EMBL" id="BEDT01000001">
    <property type="protein sequence ID" value="GAX46888.1"/>
    <property type="molecule type" value="Genomic_DNA"/>
</dbReference>
<dbReference type="InterPro" id="IPR011095">
    <property type="entry name" value="Dala_Dala_lig_C"/>
</dbReference>
<dbReference type="Pfam" id="PF01820">
    <property type="entry name" value="Dala_Dala_lig_N"/>
    <property type="match status" value="1"/>
</dbReference>
<keyword evidence="7 11" id="KW-0133">Cell shape</keyword>
<evidence type="ECO:0000313" key="17">
    <source>
        <dbReference type="Proteomes" id="UP000218689"/>
    </source>
</evidence>
<dbReference type="UniPathway" id="UPA00219"/>
<evidence type="ECO:0000256" key="8">
    <source>
        <dbReference type="ARBA" id="ARBA00022984"/>
    </source>
</evidence>
<comment type="caution">
    <text evidence="16">The sequence shown here is derived from an EMBL/GenBank/DDBJ whole genome shotgun (WGS) entry which is preliminary data.</text>
</comment>
<evidence type="ECO:0000256" key="10">
    <source>
        <dbReference type="ARBA" id="ARBA00023316"/>
    </source>
</evidence>
<evidence type="ECO:0000256" key="4">
    <source>
        <dbReference type="ARBA" id="ARBA00022598"/>
    </source>
</evidence>
<dbReference type="PROSITE" id="PS00844">
    <property type="entry name" value="DALA_DALA_LIGASE_2"/>
    <property type="match status" value="1"/>
</dbReference>
<dbReference type="OrthoDB" id="9813261at2"/>
<evidence type="ECO:0000256" key="9">
    <source>
        <dbReference type="ARBA" id="ARBA00023211"/>
    </source>
</evidence>
<comment type="catalytic activity">
    <reaction evidence="11">
        <text>2 D-alanine + ATP = D-alanyl-D-alanine + ADP + phosphate + H(+)</text>
        <dbReference type="Rhea" id="RHEA:11224"/>
        <dbReference type="ChEBI" id="CHEBI:15378"/>
        <dbReference type="ChEBI" id="CHEBI:30616"/>
        <dbReference type="ChEBI" id="CHEBI:43474"/>
        <dbReference type="ChEBI" id="CHEBI:57416"/>
        <dbReference type="ChEBI" id="CHEBI:57822"/>
        <dbReference type="ChEBI" id="CHEBI:456216"/>
        <dbReference type="EC" id="6.3.2.4"/>
    </reaction>
</comment>
<dbReference type="InterPro" id="IPR000291">
    <property type="entry name" value="D-Ala_lig_Van_CS"/>
</dbReference>
<dbReference type="PIRSF" id="PIRSF039102">
    <property type="entry name" value="Ddl/VanB"/>
    <property type="match status" value="1"/>
</dbReference>
<dbReference type="Gene3D" id="3.40.50.20">
    <property type="match status" value="1"/>
</dbReference>
<dbReference type="GO" id="GO:0005737">
    <property type="term" value="C:cytoplasm"/>
    <property type="evidence" value="ECO:0007669"/>
    <property type="project" value="UniProtKB-SubCell"/>
</dbReference>
<keyword evidence="10 11" id="KW-0961">Cell wall biogenesis/degradation</keyword>
<dbReference type="PROSITE" id="PS00843">
    <property type="entry name" value="DALA_DALA_LIGASE_1"/>
    <property type="match status" value="1"/>
</dbReference>
<dbReference type="EC" id="6.3.2.4" evidence="11"/>
<feature type="active site" evidence="12">
    <location>
        <position position="289"/>
    </location>
</feature>
<comment type="similarity">
    <text evidence="2 11">Belongs to the D-alanine--D-alanine ligase family.</text>
</comment>
<evidence type="ECO:0000256" key="5">
    <source>
        <dbReference type="ARBA" id="ARBA00022741"/>
    </source>
</evidence>